<comment type="caution">
    <text evidence="2">The sequence shown here is derived from an EMBL/GenBank/DDBJ whole genome shotgun (WGS) entry which is preliminary data.</text>
</comment>
<dbReference type="EMBL" id="JAUSVL010000001">
    <property type="protein sequence ID" value="MDQ0290790.1"/>
    <property type="molecule type" value="Genomic_DNA"/>
</dbReference>
<dbReference type="Pfam" id="PF17253">
    <property type="entry name" value="DUF5320"/>
    <property type="match status" value="1"/>
</dbReference>
<evidence type="ECO:0000313" key="3">
    <source>
        <dbReference type="Proteomes" id="UP001238163"/>
    </source>
</evidence>
<evidence type="ECO:0008006" key="4">
    <source>
        <dbReference type="Google" id="ProtNLM"/>
    </source>
</evidence>
<dbReference type="AlphaFoldDB" id="A0AAE3VI39"/>
<sequence length="111" mass="11076">MGMGPMTGRGAGYCAGFAAPGYMNPQVGGRGMGGGFGRGLGGGFGCGAGFGFGRGFGRGAAAWGVPVAPAAPLAPDQERTVLRNQLAGLEQTVADLRQRLTELEDGSAENK</sequence>
<reference evidence="2" key="1">
    <citation type="submission" date="2023-07" db="EMBL/GenBank/DDBJ databases">
        <title>Genomic Encyclopedia of Type Strains, Phase IV (KMG-IV): sequencing the most valuable type-strain genomes for metagenomic binning, comparative biology and taxonomic classification.</title>
        <authorList>
            <person name="Goeker M."/>
        </authorList>
    </citation>
    <scope>NUCLEOTIDE SEQUENCE</scope>
    <source>
        <strain evidence="2">DSM 24202</strain>
    </source>
</reference>
<feature type="coiled-coil region" evidence="1">
    <location>
        <begin position="79"/>
        <end position="106"/>
    </location>
</feature>
<evidence type="ECO:0000313" key="2">
    <source>
        <dbReference type="EMBL" id="MDQ0290790.1"/>
    </source>
</evidence>
<dbReference type="Proteomes" id="UP001238163">
    <property type="component" value="Unassembled WGS sequence"/>
</dbReference>
<keyword evidence="3" id="KW-1185">Reference proteome</keyword>
<organism evidence="2 3">
    <name type="scientific">Oligosphaera ethanolica</name>
    <dbReference type="NCBI Taxonomy" id="760260"/>
    <lineage>
        <taxon>Bacteria</taxon>
        <taxon>Pseudomonadati</taxon>
        <taxon>Lentisphaerota</taxon>
        <taxon>Oligosphaeria</taxon>
        <taxon>Oligosphaerales</taxon>
        <taxon>Oligosphaeraceae</taxon>
        <taxon>Oligosphaera</taxon>
    </lineage>
</organism>
<proteinExistence type="predicted"/>
<keyword evidence="1" id="KW-0175">Coiled coil</keyword>
<accession>A0AAE3VI39</accession>
<dbReference type="InterPro" id="IPR035205">
    <property type="entry name" value="DUF5320"/>
</dbReference>
<protein>
    <recommendedName>
        <fullName evidence="4">DUF5320 domain-containing protein</fullName>
    </recommendedName>
</protein>
<gene>
    <name evidence="2" type="ORF">J3R75_002897</name>
</gene>
<evidence type="ECO:0000256" key="1">
    <source>
        <dbReference type="SAM" id="Coils"/>
    </source>
</evidence>
<name>A0AAE3VI39_9BACT</name>